<organism evidence="3 4">
    <name type="scientific">Dactylosporangium vinaceum</name>
    <dbReference type="NCBI Taxonomy" id="53362"/>
    <lineage>
        <taxon>Bacteria</taxon>
        <taxon>Bacillati</taxon>
        <taxon>Actinomycetota</taxon>
        <taxon>Actinomycetes</taxon>
        <taxon>Micromonosporales</taxon>
        <taxon>Micromonosporaceae</taxon>
        <taxon>Dactylosporangium</taxon>
    </lineage>
</organism>
<accession>A0ABV5MAH9</accession>
<evidence type="ECO:0000256" key="2">
    <source>
        <dbReference type="ARBA" id="ARBA00023002"/>
    </source>
</evidence>
<dbReference type="PRINTS" id="PR00081">
    <property type="entry name" value="GDHRDH"/>
</dbReference>
<protein>
    <submittedName>
        <fullName evidence="3">SDR family NAD(P)-dependent oxidoreductase</fullName>
        <ecNumber evidence="3">1.1.1.-</ecNumber>
    </submittedName>
</protein>
<dbReference type="InterPro" id="IPR036291">
    <property type="entry name" value="NAD(P)-bd_dom_sf"/>
</dbReference>
<reference evidence="3 4" key="1">
    <citation type="submission" date="2024-09" db="EMBL/GenBank/DDBJ databases">
        <authorList>
            <person name="Sun Q."/>
            <person name="Mori K."/>
        </authorList>
    </citation>
    <scope>NUCLEOTIDE SEQUENCE [LARGE SCALE GENOMIC DNA]</scope>
    <source>
        <strain evidence="3 4">JCM 3307</strain>
    </source>
</reference>
<dbReference type="PANTHER" id="PTHR43477">
    <property type="entry name" value="DIHYDROANTICAPSIN 7-DEHYDROGENASE"/>
    <property type="match status" value="1"/>
</dbReference>
<name>A0ABV5MAH9_9ACTN</name>
<evidence type="ECO:0000313" key="3">
    <source>
        <dbReference type="EMBL" id="MFB9445861.1"/>
    </source>
</evidence>
<evidence type="ECO:0000256" key="1">
    <source>
        <dbReference type="ARBA" id="ARBA00006484"/>
    </source>
</evidence>
<dbReference type="EMBL" id="JBHMCA010000043">
    <property type="protein sequence ID" value="MFB9445861.1"/>
    <property type="molecule type" value="Genomic_DNA"/>
</dbReference>
<dbReference type="EC" id="1.1.1.-" evidence="3"/>
<comment type="similarity">
    <text evidence="1">Belongs to the short-chain dehydrogenases/reductases (SDR) family.</text>
</comment>
<dbReference type="RefSeq" id="WP_223093073.1">
    <property type="nucleotide sequence ID" value="NZ_CP061913.1"/>
</dbReference>
<dbReference type="Proteomes" id="UP001589608">
    <property type="component" value="Unassembled WGS sequence"/>
</dbReference>
<evidence type="ECO:0000313" key="4">
    <source>
        <dbReference type="Proteomes" id="UP001589608"/>
    </source>
</evidence>
<dbReference type="PRINTS" id="PR00080">
    <property type="entry name" value="SDRFAMILY"/>
</dbReference>
<dbReference type="InterPro" id="IPR020904">
    <property type="entry name" value="Sc_DH/Rdtase_CS"/>
</dbReference>
<dbReference type="SUPFAM" id="SSF51735">
    <property type="entry name" value="NAD(P)-binding Rossmann-fold domains"/>
    <property type="match status" value="1"/>
</dbReference>
<keyword evidence="2 3" id="KW-0560">Oxidoreductase</keyword>
<dbReference type="GO" id="GO:0016491">
    <property type="term" value="F:oxidoreductase activity"/>
    <property type="evidence" value="ECO:0007669"/>
    <property type="project" value="UniProtKB-KW"/>
</dbReference>
<dbReference type="InterPro" id="IPR002347">
    <property type="entry name" value="SDR_fam"/>
</dbReference>
<keyword evidence="4" id="KW-1185">Reference proteome</keyword>
<gene>
    <name evidence="3" type="ORF">ACFFTR_22500</name>
</gene>
<dbReference type="Pfam" id="PF13561">
    <property type="entry name" value="adh_short_C2"/>
    <property type="match status" value="1"/>
</dbReference>
<dbReference type="PROSITE" id="PS00061">
    <property type="entry name" value="ADH_SHORT"/>
    <property type="match status" value="1"/>
</dbReference>
<dbReference type="PANTHER" id="PTHR43477:SF1">
    <property type="entry name" value="DIHYDROANTICAPSIN 7-DEHYDROGENASE"/>
    <property type="match status" value="1"/>
</dbReference>
<dbReference type="CDD" id="cd05233">
    <property type="entry name" value="SDR_c"/>
    <property type="match status" value="1"/>
</dbReference>
<sequence length="251" mass="25521">MTQRYSGRVALVTGAASGIGRATVLRLAHEGAHVVGCDVDTAGLEATGKLLAHDGYTATLLAADITDPAGVQRVVDALPGGDIDLLANVAGIMDHFLPVTELDDDTWEHVLAVNLTGPMRLCRAVIPAMRTNGAGAIVNVASIGGLTGSVAGSAYTAAKHGLVGLTRSLAFLYGPDGVRTNAVCPGGVNTGIGRTATVGSQWAFDRLSRSSARAVRTADPDEIAALIGWLGSPEARNVNGAVITSDGGWTA</sequence>
<dbReference type="InterPro" id="IPR051122">
    <property type="entry name" value="SDR_DHRS6-like"/>
</dbReference>
<comment type="caution">
    <text evidence="3">The sequence shown here is derived from an EMBL/GenBank/DDBJ whole genome shotgun (WGS) entry which is preliminary data.</text>
</comment>
<proteinExistence type="inferred from homology"/>
<dbReference type="Gene3D" id="3.40.50.720">
    <property type="entry name" value="NAD(P)-binding Rossmann-like Domain"/>
    <property type="match status" value="1"/>
</dbReference>